<dbReference type="GO" id="GO:0004674">
    <property type="term" value="F:protein serine/threonine kinase activity"/>
    <property type="evidence" value="ECO:0007669"/>
    <property type="project" value="UniProtKB-KW"/>
</dbReference>
<keyword evidence="1" id="KW-0418">Kinase</keyword>
<evidence type="ECO:0000256" key="3">
    <source>
        <dbReference type="ARBA" id="ARBA00022840"/>
    </source>
</evidence>
<keyword evidence="6" id="KW-1185">Reference proteome</keyword>
<dbReference type="AlphaFoldDB" id="A0A5C2SI06"/>
<evidence type="ECO:0000256" key="1">
    <source>
        <dbReference type="ARBA" id="ARBA00022527"/>
    </source>
</evidence>
<keyword evidence="3" id="KW-0067">ATP-binding</keyword>
<evidence type="ECO:0000256" key="2">
    <source>
        <dbReference type="ARBA" id="ARBA00022741"/>
    </source>
</evidence>
<dbReference type="GO" id="GO:0005524">
    <property type="term" value="F:ATP binding"/>
    <property type="evidence" value="ECO:0007669"/>
    <property type="project" value="UniProtKB-KW"/>
</dbReference>
<keyword evidence="1" id="KW-0808">Transferase</keyword>
<accession>A0A5C2SI06</accession>
<feature type="domain" description="Protein kinase" evidence="4">
    <location>
        <begin position="40"/>
        <end position="245"/>
    </location>
</feature>
<dbReference type="SUPFAM" id="SSF56112">
    <property type="entry name" value="Protein kinase-like (PK-like)"/>
    <property type="match status" value="1"/>
</dbReference>
<protein>
    <recommendedName>
        <fullName evidence="4">Protein kinase domain-containing protein</fullName>
    </recommendedName>
</protein>
<evidence type="ECO:0000259" key="4">
    <source>
        <dbReference type="SMART" id="SM00220"/>
    </source>
</evidence>
<evidence type="ECO:0000313" key="6">
    <source>
        <dbReference type="Proteomes" id="UP000313359"/>
    </source>
</evidence>
<dbReference type="PANTHER" id="PTHR24055">
    <property type="entry name" value="MITOGEN-ACTIVATED PROTEIN KINASE"/>
    <property type="match status" value="1"/>
</dbReference>
<keyword evidence="1" id="KW-0723">Serine/threonine-protein kinase</keyword>
<keyword evidence="2" id="KW-0547">Nucleotide-binding</keyword>
<name>A0A5C2SI06_9APHY</name>
<sequence>MPLPSDISPQPSERFAAISRARPALASCDVQLAPWAGPMVLCASVDGLKERGASRISTSPSPVLSKCTYLELNLLEHIDSSDVFISPLATRGHGYFVTELLGTDLYRLLASRRPLEKHIQYFLYQILRGLKNRASSSSTRTAISKQDSQMTGYVSTRYYRAPEIMLTWQKYDVAVDIRSAGYIFAAHRGDRVPRTRVRTFRLAFASLLSACGQLLVDLPWACRQPCFGSALRYQGAFGASQPQYFKLRQKETFQASAVATSFALDLHPPRLAAWSFLILKPIQERDDEDEDDDDDR</sequence>
<dbReference type="STRING" id="1328759.A0A5C2SI06"/>
<dbReference type="SMART" id="SM00220">
    <property type="entry name" value="S_TKc"/>
    <property type="match status" value="1"/>
</dbReference>
<dbReference type="InterPro" id="IPR011009">
    <property type="entry name" value="Kinase-like_dom_sf"/>
</dbReference>
<dbReference type="Gene3D" id="1.10.510.10">
    <property type="entry name" value="Transferase(Phosphotransferase) domain 1"/>
    <property type="match status" value="2"/>
</dbReference>
<dbReference type="EMBL" id="ML122257">
    <property type="protein sequence ID" value="RPD62897.1"/>
    <property type="molecule type" value="Genomic_DNA"/>
</dbReference>
<dbReference type="InterPro" id="IPR050117">
    <property type="entry name" value="MAPK"/>
</dbReference>
<dbReference type="Proteomes" id="UP000313359">
    <property type="component" value="Unassembled WGS sequence"/>
</dbReference>
<gene>
    <name evidence="5" type="ORF">L227DRAFT_561684</name>
</gene>
<dbReference type="OrthoDB" id="192887at2759"/>
<dbReference type="Gene3D" id="3.30.200.20">
    <property type="entry name" value="Phosphorylase Kinase, domain 1"/>
    <property type="match status" value="1"/>
</dbReference>
<reference evidence="5" key="1">
    <citation type="journal article" date="2018" name="Genome Biol. Evol.">
        <title>Genomics and development of Lentinus tigrinus, a white-rot wood-decaying mushroom with dimorphic fruiting bodies.</title>
        <authorList>
            <person name="Wu B."/>
            <person name="Xu Z."/>
            <person name="Knudson A."/>
            <person name="Carlson A."/>
            <person name="Chen N."/>
            <person name="Kovaka S."/>
            <person name="LaButti K."/>
            <person name="Lipzen A."/>
            <person name="Pennachio C."/>
            <person name="Riley R."/>
            <person name="Schakwitz W."/>
            <person name="Umezawa K."/>
            <person name="Ohm R.A."/>
            <person name="Grigoriev I.V."/>
            <person name="Nagy L.G."/>
            <person name="Gibbons J."/>
            <person name="Hibbett D."/>
        </authorList>
    </citation>
    <scope>NUCLEOTIDE SEQUENCE [LARGE SCALE GENOMIC DNA]</scope>
    <source>
        <strain evidence="5">ALCF2SS1-6</strain>
    </source>
</reference>
<dbReference type="InterPro" id="IPR000719">
    <property type="entry name" value="Prot_kinase_dom"/>
</dbReference>
<proteinExistence type="predicted"/>
<organism evidence="5 6">
    <name type="scientific">Lentinus tigrinus ALCF2SS1-6</name>
    <dbReference type="NCBI Taxonomy" id="1328759"/>
    <lineage>
        <taxon>Eukaryota</taxon>
        <taxon>Fungi</taxon>
        <taxon>Dikarya</taxon>
        <taxon>Basidiomycota</taxon>
        <taxon>Agaricomycotina</taxon>
        <taxon>Agaricomycetes</taxon>
        <taxon>Polyporales</taxon>
        <taxon>Polyporaceae</taxon>
        <taxon>Lentinus</taxon>
    </lineage>
</organism>
<evidence type="ECO:0000313" key="5">
    <source>
        <dbReference type="EMBL" id="RPD62897.1"/>
    </source>
</evidence>